<dbReference type="PANTHER" id="PTHR43792">
    <property type="entry name" value="GNAT FAMILY, PUTATIVE (AFU_ORTHOLOGUE AFUA_3G00765)-RELATED-RELATED"/>
    <property type="match status" value="1"/>
</dbReference>
<keyword evidence="2" id="KW-0808">Transferase</keyword>
<dbReference type="AlphaFoldDB" id="A0A1H7MB22"/>
<organism evidence="2 3">
    <name type="scientific">Olivibacter domesticus</name>
    <name type="common">Pseudosphingobacterium domesticum</name>
    <dbReference type="NCBI Taxonomy" id="407022"/>
    <lineage>
        <taxon>Bacteria</taxon>
        <taxon>Pseudomonadati</taxon>
        <taxon>Bacteroidota</taxon>
        <taxon>Sphingobacteriia</taxon>
        <taxon>Sphingobacteriales</taxon>
        <taxon>Sphingobacteriaceae</taxon>
        <taxon>Olivibacter</taxon>
    </lineage>
</organism>
<proteinExistence type="predicted"/>
<dbReference type="STRING" id="407022.SAMN05661044_01915"/>
<reference evidence="3" key="1">
    <citation type="submission" date="2016-10" db="EMBL/GenBank/DDBJ databases">
        <authorList>
            <person name="Varghese N."/>
            <person name="Submissions S."/>
        </authorList>
    </citation>
    <scope>NUCLEOTIDE SEQUENCE [LARGE SCALE GENOMIC DNA]</scope>
    <source>
        <strain evidence="3">DSM 18733</strain>
    </source>
</reference>
<dbReference type="InterPro" id="IPR000182">
    <property type="entry name" value="GNAT_dom"/>
</dbReference>
<dbReference type="Proteomes" id="UP000199421">
    <property type="component" value="Unassembled WGS sequence"/>
</dbReference>
<dbReference type="GO" id="GO:0016747">
    <property type="term" value="F:acyltransferase activity, transferring groups other than amino-acyl groups"/>
    <property type="evidence" value="ECO:0007669"/>
    <property type="project" value="InterPro"/>
</dbReference>
<evidence type="ECO:0000313" key="2">
    <source>
        <dbReference type="EMBL" id="SEL07807.1"/>
    </source>
</evidence>
<feature type="domain" description="N-acetyltransferase" evidence="1">
    <location>
        <begin position="15"/>
        <end position="170"/>
    </location>
</feature>
<name>A0A1H7MB22_OLID1</name>
<dbReference type="InterPro" id="IPR051531">
    <property type="entry name" value="N-acetyltransferase"/>
</dbReference>
<dbReference type="RefSeq" id="WP_093322776.1">
    <property type="nucleotide sequence ID" value="NZ_FOAF01000001.1"/>
</dbReference>
<sequence>MQENPNAETIETKRLNLSEVNFTHAAFIFELLNTPGWLAFIGERNIKSLEDAGNYIQKIQESTIVNYWVASLKEGGAPIGIITYIKRDYLEHWDIGFAFLPAYGKLGYAYEAAKRILKEVLKNPFSNYIVATVIQENTLSIKLLEKLGLTFQEEIERDGKLLCLYGKHIDKLA</sequence>
<evidence type="ECO:0000259" key="1">
    <source>
        <dbReference type="PROSITE" id="PS51186"/>
    </source>
</evidence>
<dbReference type="EMBL" id="FOAF01000001">
    <property type="protein sequence ID" value="SEL07807.1"/>
    <property type="molecule type" value="Genomic_DNA"/>
</dbReference>
<protein>
    <submittedName>
        <fullName evidence="2">Protein N-acetyltransferase, RimJ/RimL family</fullName>
    </submittedName>
</protein>
<keyword evidence="3" id="KW-1185">Reference proteome</keyword>
<dbReference type="SUPFAM" id="SSF55729">
    <property type="entry name" value="Acyl-CoA N-acyltransferases (Nat)"/>
    <property type="match status" value="1"/>
</dbReference>
<dbReference type="PANTHER" id="PTHR43792:SF1">
    <property type="entry name" value="N-ACETYLTRANSFERASE DOMAIN-CONTAINING PROTEIN"/>
    <property type="match status" value="1"/>
</dbReference>
<dbReference type="PROSITE" id="PS51186">
    <property type="entry name" value="GNAT"/>
    <property type="match status" value="1"/>
</dbReference>
<dbReference type="OrthoDB" id="9798081at2"/>
<accession>A0A1H7MB22</accession>
<dbReference type="InterPro" id="IPR016181">
    <property type="entry name" value="Acyl_CoA_acyltransferase"/>
</dbReference>
<dbReference type="Gene3D" id="3.40.630.30">
    <property type="match status" value="1"/>
</dbReference>
<gene>
    <name evidence="2" type="ORF">SAMN05661044_01915</name>
</gene>
<evidence type="ECO:0000313" key="3">
    <source>
        <dbReference type="Proteomes" id="UP000199421"/>
    </source>
</evidence>
<dbReference type="Pfam" id="PF13302">
    <property type="entry name" value="Acetyltransf_3"/>
    <property type="match status" value="1"/>
</dbReference>